<evidence type="ECO:0000313" key="2">
    <source>
        <dbReference type="EMBL" id="CAJ2508449.1"/>
    </source>
</evidence>
<feature type="compositionally biased region" description="Polar residues" evidence="1">
    <location>
        <begin position="1"/>
        <end position="18"/>
    </location>
</feature>
<dbReference type="AlphaFoldDB" id="A0AAI8YKZ2"/>
<gene>
    <name evidence="2" type="ORF">KHLLAP_LOCUS8917</name>
</gene>
<evidence type="ECO:0000313" key="3">
    <source>
        <dbReference type="Proteomes" id="UP001295740"/>
    </source>
</evidence>
<dbReference type="EMBL" id="CAUWAG010000011">
    <property type="protein sequence ID" value="CAJ2508449.1"/>
    <property type="molecule type" value="Genomic_DNA"/>
</dbReference>
<reference evidence="2" key="1">
    <citation type="submission" date="2023-10" db="EMBL/GenBank/DDBJ databases">
        <authorList>
            <person name="Hackl T."/>
        </authorList>
    </citation>
    <scope>NUCLEOTIDE SEQUENCE</scope>
</reference>
<protein>
    <submittedName>
        <fullName evidence="2">Uu.00g134750.m01.CDS01</fullName>
    </submittedName>
</protein>
<name>A0AAI8YKZ2_9PEZI</name>
<proteinExistence type="predicted"/>
<comment type="caution">
    <text evidence="2">The sequence shown here is derived from an EMBL/GenBank/DDBJ whole genome shotgun (WGS) entry which is preliminary data.</text>
</comment>
<evidence type="ECO:0000256" key="1">
    <source>
        <dbReference type="SAM" id="MobiDB-lite"/>
    </source>
</evidence>
<feature type="region of interest" description="Disordered" evidence="1">
    <location>
        <begin position="1"/>
        <end position="32"/>
    </location>
</feature>
<organism evidence="2 3">
    <name type="scientific">Anthostomella pinea</name>
    <dbReference type="NCBI Taxonomy" id="933095"/>
    <lineage>
        <taxon>Eukaryota</taxon>
        <taxon>Fungi</taxon>
        <taxon>Dikarya</taxon>
        <taxon>Ascomycota</taxon>
        <taxon>Pezizomycotina</taxon>
        <taxon>Sordariomycetes</taxon>
        <taxon>Xylariomycetidae</taxon>
        <taxon>Xylariales</taxon>
        <taxon>Xylariaceae</taxon>
        <taxon>Anthostomella</taxon>
    </lineage>
</organism>
<dbReference type="Proteomes" id="UP001295740">
    <property type="component" value="Unassembled WGS sequence"/>
</dbReference>
<keyword evidence="3" id="KW-1185">Reference proteome</keyword>
<accession>A0AAI8YKZ2</accession>
<sequence>MATRNSSSRSDAVFSTSGVMPRSEERAKYPGNHTRLVIGQPWAVLEGPSISHTYGLGEELMVGSCGGNVGETLRSINGSEKSVA</sequence>